<gene>
    <name evidence="1" type="ordered locus">MTR_2g043970</name>
</gene>
<accession>A0A072V7N6</accession>
<dbReference type="EMBL" id="CM001218">
    <property type="protein sequence ID" value="KEH37651.1"/>
    <property type="molecule type" value="Genomic_DNA"/>
</dbReference>
<reference evidence="1 3" key="2">
    <citation type="journal article" date="2014" name="BMC Genomics">
        <title>An improved genome release (version Mt4.0) for the model legume Medicago truncatula.</title>
        <authorList>
            <person name="Tang H."/>
            <person name="Krishnakumar V."/>
            <person name="Bidwell S."/>
            <person name="Rosen B."/>
            <person name="Chan A."/>
            <person name="Zhou S."/>
            <person name="Gentzbittel L."/>
            <person name="Childs K.L."/>
            <person name="Yandell M."/>
            <person name="Gundlach H."/>
            <person name="Mayer K.F."/>
            <person name="Schwartz D.C."/>
            <person name="Town C.D."/>
        </authorList>
    </citation>
    <scope>GENOME REANNOTATION</scope>
    <source>
        <strain evidence="1">A17</strain>
        <strain evidence="2 3">cv. Jemalong A17</strain>
    </source>
</reference>
<dbReference type="EnsemblPlants" id="KEH37651">
    <property type="protein sequence ID" value="KEH37651"/>
    <property type="gene ID" value="MTR_2g043970"/>
</dbReference>
<name>A0A072V7N6_MEDTR</name>
<evidence type="ECO:0000313" key="1">
    <source>
        <dbReference type="EMBL" id="KEH37651.1"/>
    </source>
</evidence>
<proteinExistence type="predicted"/>
<dbReference type="Proteomes" id="UP000002051">
    <property type="component" value="Chromosome 2"/>
</dbReference>
<sequence>MTKEKLSSDSKIRKSKRSFWKRKIGHARIAYSEKSNSLSKMVSKPTPRSVGSPAIRFLLSGHSSFMPTNQAQ</sequence>
<dbReference type="AlphaFoldDB" id="A0A072V7N6"/>
<evidence type="ECO:0000313" key="3">
    <source>
        <dbReference type="Proteomes" id="UP000002051"/>
    </source>
</evidence>
<dbReference type="HOGENOM" id="CLU_2725949_0_0_1"/>
<keyword evidence="3" id="KW-1185">Reference proteome</keyword>
<organism evidence="1 3">
    <name type="scientific">Medicago truncatula</name>
    <name type="common">Barrel medic</name>
    <name type="synonym">Medicago tribuloides</name>
    <dbReference type="NCBI Taxonomy" id="3880"/>
    <lineage>
        <taxon>Eukaryota</taxon>
        <taxon>Viridiplantae</taxon>
        <taxon>Streptophyta</taxon>
        <taxon>Embryophyta</taxon>
        <taxon>Tracheophyta</taxon>
        <taxon>Spermatophyta</taxon>
        <taxon>Magnoliopsida</taxon>
        <taxon>eudicotyledons</taxon>
        <taxon>Gunneridae</taxon>
        <taxon>Pentapetalae</taxon>
        <taxon>rosids</taxon>
        <taxon>fabids</taxon>
        <taxon>Fabales</taxon>
        <taxon>Fabaceae</taxon>
        <taxon>Papilionoideae</taxon>
        <taxon>50 kb inversion clade</taxon>
        <taxon>NPAAA clade</taxon>
        <taxon>Hologalegina</taxon>
        <taxon>IRL clade</taxon>
        <taxon>Trifolieae</taxon>
        <taxon>Medicago</taxon>
    </lineage>
</organism>
<reference evidence="1 3" key="1">
    <citation type="journal article" date="2011" name="Nature">
        <title>The Medicago genome provides insight into the evolution of rhizobial symbioses.</title>
        <authorList>
            <person name="Young N.D."/>
            <person name="Debelle F."/>
            <person name="Oldroyd G.E."/>
            <person name="Geurts R."/>
            <person name="Cannon S.B."/>
            <person name="Udvardi M.K."/>
            <person name="Benedito V.A."/>
            <person name="Mayer K.F."/>
            <person name="Gouzy J."/>
            <person name="Schoof H."/>
            <person name="Van de Peer Y."/>
            <person name="Proost S."/>
            <person name="Cook D.R."/>
            <person name="Meyers B.C."/>
            <person name="Spannagl M."/>
            <person name="Cheung F."/>
            <person name="De Mita S."/>
            <person name="Krishnakumar V."/>
            <person name="Gundlach H."/>
            <person name="Zhou S."/>
            <person name="Mudge J."/>
            <person name="Bharti A.K."/>
            <person name="Murray J.D."/>
            <person name="Naoumkina M.A."/>
            <person name="Rosen B."/>
            <person name="Silverstein K.A."/>
            <person name="Tang H."/>
            <person name="Rombauts S."/>
            <person name="Zhao P.X."/>
            <person name="Zhou P."/>
            <person name="Barbe V."/>
            <person name="Bardou P."/>
            <person name="Bechner M."/>
            <person name="Bellec A."/>
            <person name="Berger A."/>
            <person name="Berges H."/>
            <person name="Bidwell S."/>
            <person name="Bisseling T."/>
            <person name="Choisne N."/>
            <person name="Couloux A."/>
            <person name="Denny R."/>
            <person name="Deshpande S."/>
            <person name="Dai X."/>
            <person name="Doyle J.J."/>
            <person name="Dudez A.M."/>
            <person name="Farmer A.D."/>
            <person name="Fouteau S."/>
            <person name="Franken C."/>
            <person name="Gibelin C."/>
            <person name="Gish J."/>
            <person name="Goldstein S."/>
            <person name="Gonzalez A.J."/>
            <person name="Green P.J."/>
            <person name="Hallab A."/>
            <person name="Hartog M."/>
            <person name="Hua A."/>
            <person name="Humphray S.J."/>
            <person name="Jeong D.H."/>
            <person name="Jing Y."/>
            <person name="Jocker A."/>
            <person name="Kenton S.M."/>
            <person name="Kim D.J."/>
            <person name="Klee K."/>
            <person name="Lai H."/>
            <person name="Lang C."/>
            <person name="Lin S."/>
            <person name="Macmil S.L."/>
            <person name="Magdelenat G."/>
            <person name="Matthews L."/>
            <person name="McCorrison J."/>
            <person name="Monaghan E.L."/>
            <person name="Mun J.H."/>
            <person name="Najar F.Z."/>
            <person name="Nicholson C."/>
            <person name="Noirot C."/>
            <person name="O'Bleness M."/>
            <person name="Paule C.R."/>
            <person name="Poulain J."/>
            <person name="Prion F."/>
            <person name="Qin B."/>
            <person name="Qu C."/>
            <person name="Retzel E.F."/>
            <person name="Riddle C."/>
            <person name="Sallet E."/>
            <person name="Samain S."/>
            <person name="Samson N."/>
            <person name="Sanders I."/>
            <person name="Saurat O."/>
            <person name="Scarpelli C."/>
            <person name="Schiex T."/>
            <person name="Segurens B."/>
            <person name="Severin A.J."/>
            <person name="Sherrier D.J."/>
            <person name="Shi R."/>
            <person name="Sims S."/>
            <person name="Singer S.R."/>
            <person name="Sinharoy S."/>
            <person name="Sterck L."/>
            <person name="Viollet A."/>
            <person name="Wang B.B."/>
            <person name="Wang K."/>
            <person name="Wang M."/>
            <person name="Wang X."/>
            <person name="Warfsmann J."/>
            <person name="Weissenbach J."/>
            <person name="White D.D."/>
            <person name="White J.D."/>
            <person name="Wiley G.B."/>
            <person name="Wincker P."/>
            <person name="Xing Y."/>
            <person name="Yang L."/>
            <person name="Yao Z."/>
            <person name="Ying F."/>
            <person name="Zhai J."/>
            <person name="Zhou L."/>
            <person name="Zuber A."/>
            <person name="Denarie J."/>
            <person name="Dixon R.A."/>
            <person name="May G.D."/>
            <person name="Schwartz D.C."/>
            <person name="Rogers J."/>
            <person name="Quetier F."/>
            <person name="Town C.D."/>
            <person name="Roe B.A."/>
        </authorList>
    </citation>
    <scope>NUCLEOTIDE SEQUENCE [LARGE SCALE GENOMIC DNA]</scope>
    <source>
        <strain evidence="1">A17</strain>
        <strain evidence="2 3">cv. Jemalong A17</strain>
    </source>
</reference>
<reference evidence="2" key="3">
    <citation type="submission" date="2015-04" db="UniProtKB">
        <authorList>
            <consortium name="EnsemblPlants"/>
        </authorList>
    </citation>
    <scope>IDENTIFICATION</scope>
    <source>
        <strain evidence="2">cv. Jemalong A17</strain>
    </source>
</reference>
<protein>
    <submittedName>
        <fullName evidence="1 2">Uncharacterized protein</fullName>
    </submittedName>
</protein>
<evidence type="ECO:0000313" key="2">
    <source>
        <dbReference type="EnsemblPlants" id="KEH37651"/>
    </source>
</evidence>